<dbReference type="PANTHER" id="PTHR33317:SF4">
    <property type="entry name" value="POLYNUCLEOTIDYL TRANSFERASE, RIBONUCLEASE H-LIKE SUPERFAMILY PROTEIN"/>
    <property type="match status" value="1"/>
</dbReference>
<dbReference type="EMBL" id="MFFF01000016">
    <property type="protein sequence ID" value="OGE99772.1"/>
    <property type="molecule type" value="Genomic_DNA"/>
</dbReference>
<evidence type="ECO:0000259" key="6">
    <source>
        <dbReference type="SMART" id="SM00732"/>
    </source>
</evidence>
<name>A0A1F5QD13_9BACT</name>
<dbReference type="HAMAP" id="MF_00651">
    <property type="entry name" value="Nuclease_YqgF"/>
    <property type="match status" value="1"/>
</dbReference>
<dbReference type="InterPro" id="IPR005227">
    <property type="entry name" value="YqgF"/>
</dbReference>
<sequence length="128" mass="14738">MGRVLAIDYGSKRIGIAVSDETKTIAQPKPYVPRDEKEKLIEYINQNEIEEILLGLPIALSGKETAATEKVKNFAAWLKQKIDLPLTMIDERLTTKEILRTEKDRELIDSLVAQKMLERYLEKNRPKQ</sequence>
<keyword evidence="2 5" id="KW-0690">Ribosome biogenesis</keyword>
<keyword evidence="3 5" id="KW-0540">Nuclease</keyword>
<dbReference type="InterPro" id="IPR037027">
    <property type="entry name" value="YqgF/RNaseH-like_dom_sf"/>
</dbReference>
<comment type="caution">
    <text evidence="7">The sequence shown here is derived from an EMBL/GenBank/DDBJ whole genome shotgun (WGS) entry which is preliminary data.</text>
</comment>
<evidence type="ECO:0000256" key="2">
    <source>
        <dbReference type="ARBA" id="ARBA00022517"/>
    </source>
</evidence>
<dbReference type="SMART" id="SM00732">
    <property type="entry name" value="YqgFc"/>
    <property type="match status" value="1"/>
</dbReference>
<dbReference type="EC" id="3.1.-.-" evidence="5"/>
<comment type="similarity">
    <text evidence="5">Belongs to the YqgF HJR family.</text>
</comment>
<reference evidence="7 8" key="1">
    <citation type="journal article" date="2016" name="Nat. Commun.">
        <title>Thousands of microbial genomes shed light on interconnected biogeochemical processes in an aquifer system.</title>
        <authorList>
            <person name="Anantharaman K."/>
            <person name="Brown C.T."/>
            <person name="Hug L.A."/>
            <person name="Sharon I."/>
            <person name="Castelle C.J."/>
            <person name="Probst A.J."/>
            <person name="Thomas B.C."/>
            <person name="Singh A."/>
            <person name="Wilkins M.J."/>
            <person name="Karaoz U."/>
            <person name="Brodie E.L."/>
            <person name="Williams K.H."/>
            <person name="Hubbard S.S."/>
            <person name="Banfield J.F."/>
        </authorList>
    </citation>
    <scope>NUCLEOTIDE SEQUENCE [LARGE SCALE GENOMIC DNA]</scope>
</reference>
<dbReference type="GO" id="GO:0016788">
    <property type="term" value="F:hydrolase activity, acting on ester bonds"/>
    <property type="evidence" value="ECO:0007669"/>
    <property type="project" value="UniProtKB-UniRule"/>
</dbReference>
<protein>
    <recommendedName>
        <fullName evidence="5">Putative pre-16S rRNA nuclease</fullName>
        <ecNumber evidence="5">3.1.-.-</ecNumber>
    </recommendedName>
</protein>
<dbReference type="SUPFAM" id="SSF53098">
    <property type="entry name" value="Ribonuclease H-like"/>
    <property type="match status" value="1"/>
</dbReference>
<evidence type="ECO:0000313" key="7">
    <source>
        <dbReference type="EMBL" id="OGE99772.1"/>
    </source>
</evidence>
<dbReference type="GO" id="GO:0005829">
    <property type="term" value="C:cytosol"/>
    <property type="evidence" value="ECO:0007669"/>
    <property type="project" value="TreeGrafter"/>
</dbReference>
<gene>
    <name evidence="7" type="ORF">A3J05_02825</name>
</gene>
<dbReference type="AlphaFoldDB" id="A0A1F5QD13"/>
<dbReference type="Proteomes" id="UP000177235">
    <property type="component" value="Unassembled WGS sequence"/>
</dbReference>
<dbReference type="PANTHER" id="PTHR33317">
    <property type="entry name" value="POLYNUCLEOTIDYL TRANSFERASE, RIBONUCLEASE H-LIKE SUPERFAMILY PROTEIN"/>
    <property type="match status" value="1"/>
</dbReference>
<comment type="function">
    <text evidence="5">Could be a nuclease involved in processing of the 5'-end of pre-16S rRNA.</text>
</comment>
<feature type="domain" description="YqgF/RNase H-like" evidence="6">
    <location>
        <begin position="2"/>
        <end position="98"/>
    </location>
</feature>
<dbReference type="InterPro" id="IPR006641">
    <property type="entry name" value="YqgF/RNaseH-like_dom"/>
</dbReference>
<dbReference type="Gene3D" id="3.30.420.140">
    <property type="entry name" value="YqgF/RNase H-like domain"/>
    <property type="match status" value="1"/>
</dbReference>
<proteinExistence type="inferred from homology"/>
<comment type="subcellular location">
    <subcellularLocation>
        <location evidence="5">Cytoplasm</location>
    </subcellularLocation>
</comment>
<accession>A0A1F5QD13</accession>
<dbReference type="GO" id="GO:0000967">
    <property type="term" value="P:rRNA 5'-end processing"/>
    <property type="evidence" value="ECO:0007669"/>
    <property type="project" value="UniProtKB-UniRule"/>
</dbReference>
<evidence type="ECO:0000256" key="1">
    <source>
        <dbReference type="ARBA" id="ARBA00022490"/>
    </source>
</evidence>
<evidence type="ECO:0000256" key="3">
    <source>
        <dbReference type="ARBA" id="ARBA00022722"/>
    </source>
</evidence>
<dbReference type="CDD" id="cd16964">
    <property type="entry name" value="YqgF"/>
    <property type="match status" value="1"/>
</dbReference>
<dbReference type="NCBIfam" id="TIGR00250">
    <property type="entry name" value="RNAse_H_YqgF"/>
    <property type="match status" value="1"/>
</dbReference>
<keyword evidence="1 5" id="KW-0963">Cytoplasm</keyword>
<evidence type="ECO:0000313" key="8">
    <source>
        <dbReference type="Proteomes" id="UP000177235"/>
    </source>
</evidence>
<evidence type="ECO:0000256" key="5">
    <source>
        <dbReference type="HAMAP-Rule" id="MF_00651"/>
    </source>
</evidence>
<dbReference type="InterPro" id="IPR012337">
    <property type="entry name" value="RNaseH-like_sf"/>
</dbReference>
<keyword evidence="4 5" id="KW-0378">Hydrolase</keyword>
<dbReference type="GO" id="GO:0004518">
    <property type="term" value="F:nuclease activity"/>
    <property type="evidence" value="ECO:0007669"/>
    <property type="project" value="UniProtKB-KW"/>
</dbReference>
<dbReference type="Pfam" id="PF03652">
    <property type="entry name" value="RuvX"/>
    <property type="match status" value="1"/>
</dbReference>
<organism evidence="7 8">
    <name type="scientific">Candidatus Doudnabacteria bacterium RIFCSPLOWO2_02_FULL_48_13</name>
    <dbReference type="NCBI Taxonomy" id="1817845"/>
    <lineage>
        <taxon>Bacteria</taxon>
        <taxon>Candidatus Doudnaibacteriota</taxon>
    </lineage>
</organism>
<evidence type="ECO:0000256" key="4">
    <source>
        <dbReference type="ARBA" id="ARBA00022801"/>
    </source>
</evidence>